<feature type="domain" description="DUF6594" evidence="2">
    <location>
        <begin position="1"/>
        <end position="245"/>
    </location>
</feature>
<comment type="caution">
    <text evidence="3">The sequence shown here is derived from an EMBL/GenBank/DDBJ whole genome shotgun (WGS) entry which is preliminary data.</text>
</comment>
<dbReference type="PANTHER" id="PTHR34502:SF4">
    <property type="entry name" value="DUF6594 DOMAIN-CONTAINING PROTEIN"/>
    <property type="match status" value="1"/>
</dbReference>
<dbReference type="PANTHER" id="PTHR34502">
    <property type="entry name" value="DUF6594 DOMAIN-CONTAINING PROTEIN-RELATED"/>
    <property type="match status" value="1"/>
</dbReference>
<proteinExistence type="predicted"/>
<evidence type="ECO:0000259" key="2">
    <source>
        <dbReference type="Pfam" id="PF20237"/>
    </source>
</evidence>
<dbReference type="AlphaFoldDB" id="A0A162XC03"/>
<dbReference type="STRING" id="5454.A0A162XC03"/>
<reference evidence="3 4" key="1">
    <citation type="journal article" date="2016" name="Sci. Rep.">
        <title>Draft genome sequencing and secretome analysis of fungal phytopathogen Ascochyta rabiei provides insight into the necrotrophic effector repertoire.</title>
        <authorList>
            <person name="Verma S."/>
            <person name="Gazara R.K."/>
            <person name="Nizam S."/>
            <person name="Parween S."/>
            <person name="Chattopadhyay D."/>
            <person name="Verma P.K."/>
        </authorList>
    </citation>
    <scope>NUCLEOTIDE SEQUENCE [LARGE SCALE GENOMIC DNA]</scope>
    <source>
        <strain evidence="3 4">ArDII</strain>
    </source>
</reference>
<evidence type="ECO:0000313" key="4">
    <source>
        <dbReference type="Proteomes" id="UP000076837"/>
    </source>
</evidence>
<dbReference type="EMBL" id="JYNV01000291">
    <property type="protein sequence ID" value="KZM19458.1"/>
    <property type="molecule type" value="Genomic_DNA"/>
</dbReference>
<feature type="transmembrane region" description="Helical" evidence="1">
    <location>
        <begin position="178"/>
        <end position="198"/>
    </location>
</feature>
<sequence>MVFRRFGTLNARLLLRLQDQIAELEESLEALERKHVGPTAPDTNNGTFRKDPLSERKTILDEIYSRVREYSNVVDELLIQNSTLRDQPTVAPRHVESLKFWHESAQYAVEDAEKRYLNQSHDLIRVVPKYVAPLRRLLEKSSRFRLSKFWTMKIPPLPQHSTHPEEIHYSSDAKIDNLVGVTITMLGMIMLVTPLWILNETSGLRARLAIITGFVVLFLGFVAFTKVAKPFESLAAAAAYSAVLVVFLQTGTGT</sequence>
<dbReference type="Proteomes" id="UP000076837">
    <property type="component" value="Unassembled WGS sequence"/>
</dbReference>
<dbReference type="Pfam" id="PF20237">
    <property type="entry name" value="DUF6594"/>
    <property type="match status" value="1"/>
</dbReference>
<feature type="transmembrane region" description="Helical" evidence="1">
    <location>
        <begin position="231"/>
        <end position="250"/>
    </location>
</feature>
<name>A0A162XC03_DIDRA</name>
<keyword evidence="1" id="KW-0812">Transmembrane</keyword>
<organism evidence="3 4">
    <name type="scientific">Didymella rabiei</name>
    <name type="common">Chickpea ascochyta blight fungus</name>
    <name type="synonym">Mycosphaerella rabiei</name>
    <dbReference type="NCBI Taxonomy" id="5454"/>
    <lineage>
        <taxon>Eukaryota</taxon>
        <taxon>Fungi</taxon>
        <taxon>Dikarya</taxon>
        <taxon>Ascomycota</taxon>
        <taxon>Pezizomycotina</taxon>
        <taxon>Dothideomycetes</taxon>
        <taxon>Pleosporomycetidae</taxon>
        <taxon>Pleosporales</taxon>
        <taxon>Pleosporineae</taxon>
        <taxon>Didymellaceae</taxon>
        <taxon>Ascochyta</taxon>
    </lineage>
</organism>
<gene>
    <name evidence="3" type="ORF">ST47_g9359</name>
</gene>
<keyword evidence="1" id="KW-1133">Transmembrane helix</keyword>
<dbReference type="InterPro" id="IPR046529">
    <property type="entry name" value="DUF6594"/>
</dbReference>
<protein>
    <recommendedName>
        <fullName evidence="2">DUF6594 domain-containing protein</fullName>
    </recommendedName>
</protein>
<accession>A0A162XC03</accession>
<feature type="transmembrane region" description="Helical" evidence="1">
    <location>
        <begin position="204"/>
        <end position="224"/>
    </location>
</feature>
<evidence type="ECO:0000313" key="3">
    <source>
        <dbReference type="EMBL" id="KZM19458.1"/>
    </source>
</evidence>
<keyword evidence="4" id="KW-1185">Reference proteome</keyword>
<evidence type="ECO:0000256" key="1">
    <source>
        <dbReference type="SAM" id="Phobius"/>
    </source>
</evidence>
<keyword evidence="1" id="KW-0472">Membrane</keyword>